<dbReference type="Proteomes" id="UP001190466">
    <property type="component" value="Chromosome"/>
</dbReference>
<feature type="domain" description="AMP-binding enzyme C-terminal" evidence="2">
    <location>
        <begin position="422"/>
        <end position="500"/>
    </location>
</feature>
<evidence type="ECO:0000259" key="2">
    <source>
        <dbReference type="Pfam" id="PF13193"/>
    </source>
</evidence>
<dbReference type="Pfam" id="PF13193">
    <property type="entry name" value="AMP-binding_C"/>
    <property type="match status" value="1"/>
</dbReference>
<evidence type="ECO:0000259" key="1">
    <source>
        <dbReference type="Pfam" id="PF00501"/>
    </source>
</evidence>
<dbReference type="InterPro" id="IPR025110">
    <property type="entry name" value="AMP-bd_C"/>
</dbReference>
<reference evidence="3 4" key="1">
    <citation type="submission" date="2023-08" db="EMBL/GenBank/DDBJ databases">
        <authorList>
            <person name="Folkvardsen B D."/>
            <person name="Norman A."/>
        </authorList>
    </citation>
    <scope>NUCLEOTIDE SEQUENCE [LARGE SCALE GENOMIC DNA]</scope>
    <source>
        <strain evidence="3 4">Mu0050</strain>
    </source>
</reference>
<dbReference type="SUPFAM" id="SSF56801">
    <property type="entry name" value="Acetyl-CoA synthetase-like"/>
    <property type="match status" value="1"/>
</dbReference>
<dbReference type="InterPro" id="IPR020845">
    <property type="entry name" value="AMP-binding_CS"/>
</dbReference>
<protein>
    <submittedName>
        <fullName evidence="3">Acyl-CoA synthetase</fullName>
    </submittedName>
</protein>
<dbReference type="Gene3D" id="3.40.50.12780">
    <property type="entry name" value="N-terminal domain of ligase-like"/>
    <property type="match status" value="1"/>
</dbReference>
<proteinExistence type="predicted"/>
<keyword evidence="4" id="KW-1185">Reference proteome</keyword>
<dbReference type="InterPro" id="IPR045851">
    <property type="entry name" value="AMP-bd_C_sf"/>
</dbReference>
<accession>A0ABN9P4E4</accession>
<dbReference type="RefSeq" id="WP_316512709.1">
    <property type="nucleotide sequence ID" value="NZ_OY726395.1"/>
</dbReference>
<dbReference type="PANTHER" id="PTHR24096">
    <property type="entry name" value="LONG-CHAIN-FATTY-ACID--COA LIGASE"/>
    <property type="match status" value="1"/>
</dbReference>
<dbReference type="EMBL" id="OY726395">
    <property type="protein sequence ID" value="CAJ1586848.1"/>
    <property type="molecule type" value="Genomic_DNA"/>
</dbReference>
<dbReference type="InterPro" id="IPR042099">
    <property type="entry name" value="ANL_N_sf"/>
</dbReference>
<sequence>MVVPDVHISERAQRFPDQVAAIDGATQAVTTFGQLDQESKRLAQFWRSIGLSRGDVVAVLMTNSARFLTVTWAAMRSGLYSVPVNWHLTAAEAAYIVANSEARALVVSSDLAGLATEIIAAVNPTKLSVLVVGEPRNGFDSYEEIIAGQPAEALADESQGALMLYSSGTTGRPKGIKPALPRNRFGDGEPMARMLHSTAGLDASSIYLCPAPLYHSAPLGWSLASQSLGATVVVMDRFDAEQTLALIERNRVTHAQFVPTMFSRMLKLAPEVRDRYDLSSLKYVVHAGAPCALEVKEQMIHWLGPIVHEYYGFSEGTCFFTIDSTTWLSHRGSVGKPLLGIPHILDDNGDELGAGEIGQIWIESPIRFDYHGDVEKTAQAFNSKGWSTVGDIGWLDADGYLYLSDRRTDLIIVGGVNVYPREIEEALAAHDSVADVAVIGVPDPEMGQQVKAVVQLGEDQSPSPALEAELIAFCTSKLARVKQPKSITFVAELPRLPSGKLLRRAVRDRYGTTGDTENAPATIKYL</sequence>
<name>A0ABN9P4E4_9MYCO</name>
<dbReference type="InterPro" id="IPR000873">
    <property type="entry name" value="AMP-dep_synth/lig_dom"/>
</dbReference>
<feature type="domain" description="AMP-dependent synthetase/ligase" evidence="1">
    <location>
        <begin position="10"/>
        <end position="365"/>
    </location>
</feature>
<dbReference type="Gene3D" id="3.30.300.30">
    <property type="match status" value="1"/>
</dbReference>
<dbReference type="PANTHER" id="PTHR24096:SF323">
    <property type="entry name" value="BLR3536 PROTEIN"/>
    <property type="match status" value="1"/>
</dbReference>
<dbReference type="Pfam" id="PF00501">
    <property type="entry name" value="AMP-binding"/>
    <property type="match status" value="1"/>
</dbReference>
<organism evidence="3 4">
    <name type="scientific">[Mycobacterium] wendilense</name>
    <dbReference type="NCBI Taxonomy" id="3064284"/>
    <lineage>
        <taxon>Bacteria</taxon>
        <taxon>Bacillati</taxon>
        <taxon>Actinomycetota</taxon>
        <taxon>Actinomycetes</taxon>
        <taxon>Mycobacteriales</taxon>
        <taxon>Mycobacteriaceae</taxon>
        <taxon>Mycolicibacter</taxon>
    </lineage>
</organism>
<evidence type="ECO:0000313" key="3">
    <source>
        <dbReference type="EMBL" id="CAJ1586848.1"/>
    </source>
</evidence>
<gene>
    <name evidence="3" type="ORF">MU0050_004485</name>
</gene>
<evidence type="ECO:0000313" key="4">
    <source>
        <dbReference type="Proteomes" id="UP001190466"/>
    </source>
</evidence>
<dbReference type="PROSITE" id="PS00455">
    <property type="entry name" value="AMP_BINDING"/>
    <property type="match status" value="1"/>
</dbReference>